<evidence type="ECO:0000259" key="2">
    <source>
        <dbReference type="Pfam" id="PF18050"/>
    </source>
</evidence>
<dbReference type="InterPro" id="IPR029000">
    <property type="entry name" value="Cyclophilin-like_dom_sf"/>
</dbReference>
<evidence type="ECO:0000256" key="1">
    <source>
        <dbReference type="SAM" id="SignalP"/>
    </source>
</evidence>
<reference evidence="3 4" key="1">
    <citation type="submission" date="2016-10" db="EMBL/GenBank/DDBJ databases">
        <authorList>
            <person name="de Groot N.N."/>
        </authorList>
    </citation>
    <scope>NUCLEOTIDE SEQUENCE [LARGE SCALE GENOMIC DNA]</scope>
    <source>
        <strain evidence="3 4">Sb09</strain>
    </source>
</reference>
<gene>
    <name evidence="3" type="ORF">SAMN05216400_0323</name>
</gene>
<evidence type="ECO:0000313" key="4">
    <source>
        <dbReference type="Proteomes" id="UP000183162"/>
    </source>
</evidence>
<keyword evidence="1" id="KW-0732">Signal</keyword>
<feature type="domain" description="Cyclophilin-like" evidence="2">
    <location>
        <begin position="40"/>
        <end position="147"/>
    </location>
</feature>
<dbReference type="OrthoDB" id="9801466at2"/>
<dbReference type="AlphaFoldDB" id="A0A1G9ITB5"/>
<evidence type="ECO:0000313" key="3">
    <source>
        <dbReference type="EMBL" id="SDL28351.1"/>
    </source>
</evidence>
<organism evidence="3 4">
    <name type="scientific">Streptococcus equinus</name>
    <name type="common">Streptococcus bovis</name>
    <dbReference type="NCBI Taxonomy" id="1335"/>
    <lineage>
        <taxon>Bacteria</taxon>
        <taxon>Bacillati</taxon>
        <taxon>Bacillota</taxon>
        <taxon>Bacilli</taxon>
        <taxon>Lactobacillales</taxon>
        <taxon>Streptococcaceae</taxon>
        <taxon>Streptococcus</taxon>
    </lineage>
</organism>
<dbReference type="PROSITE" id="PS51257">
    <property type="entry name" value="PROKAR_LIPOPROTEIN"/>
    <property type="match status" value="1"/>
</dbReference>
<dbReference type="InterPro" id="IPR041183">
    <property type="entry name" value="Cyclophilin-like"/>
</dbReference>
<accession>A0A1G9ITB5</accession>
<protein>
    <recommendedName>
        <fullName evidence="2">Cyclophilin-like domain-containing protein</fullName>
    </recommendedName>
</protein>
<name>A0A1G9ITB5_STREI</name>
<sequence>MKKYLRILFIVMAVLLSACQPSQQNHIHKKVSGEKMIKVSVNNKTFKLLLNDSTAAREFQDSLPLTLKMSDVNGNEKYAVLDRDFTSNNHRAGKIHSGDLKLWAGNGLVLFYDDFSSSYSYTDLGKIVDNSGLADSLGRGSVTVTFEEEN</sequence>
<dbReference type="Pfam" id="PF18050">
    <property type="entry name" value="Cyclophil_like2"/>
    <property type="match status" value="1"/>
</dbReference>
<dbReference type="SUPFAM" id="SSF50891">
    <property type="entry name" value="Cyclophilin-like"/>
    <property type="match status" value="1"/>
</dbReference>
<dbReference type="Gene3D" id="2.40.100.20">
    <property type="match status" value="1"/>
</dbReference>
<feature type="chain" id="PRO_5038654126" description="Cyclophilin-like domain-containing protein" evidence="1">
    <location>
        <begin position="19"/>
        <end position="150"/>
    </location>
</feature>
<dbReference type="Proteomes" id="UP000183162">
    <property type="component" value="Unassembled WGS sequence"/>
</dbReference>
<feature type="signal peptide" evidence="1">
    <location>
        <begin position="1"/>
        <end position="18"/>
    </location>
</feature>
<dbReference type="EMBL" id="FNGX01000001">
    <property type="protein sequence ID" value="SDL28351.1"/>
    <property type="molecule type" value="Genomic_DNA"/>
</dbReference>
<proteinExistence type="predicted"/>